<organism evidence="1 2">
    <name type="scientific">Flaviaesturariibacter aridisoli</name>
    <dbReference type="NCBI Taxonomy" id="2545761"/>
    <lineage>
        <taxon>Bacteria</taxon>
        <taxon>Pseudomonadati</taxon>
        <taxon>Bacteroidota</taxon>
        <taxon>Chitinophagia</taxon>
        <taxon>Chitinophagales</taxon>
        <taxon>Chitinophagaceae</taxon>
        <taxon>Flaviaestuariibacter</taxon>
    </lineage>
</organism>
<dbReference type="AlphaFoldDB" id="A0A4R4DU36"/>
<reference evidence="1 2" key="1">
    <citation type="submission" date="2019-03" db="EMBL/GenBank/DDBJ databases">
        <authorList>
            <person name="Kim M.K.M."/>
        </authorList>
    </citation>
    <scope>NUCLEOTIDE SEQUENCE [LARGE SCALE GENOMIC DNA]</scope>
    <source>
        <strain evidence="1 2">17J68-15</strain>
    </source>
</reference>
<sequence>MWELGVLQLVADKCKIANVINYRKAAAIISSFSGLNEDTIRKGMVPLFRDDLKDSNNPLKASKNQSFIENFKRTIGGA</sequence>
<evidence type="ECO:0000313" key="2">
    <source>
        <dbReference type="Proteomes" id="UP000295164"/>
    </source>
</evidence>
<proteinExistence type="predicted"/>
<dbReference type="EMBL" id="SKFH01000043">
    <property type="protein sequence ID" value="TCZ66433.1"/>
    <property type="molecule type" value="Genomic_DNA"/>
</dbReference>
<comment type="caution">
    <text evidence="1">The sequence shown here is derived from an EMBL/GenBank/DDBJ whole genome shotgun (WGS) entry which is preliminary data.</text>
</comment>
<dbReference type="Proteomes" id="UP000295164">
    <property type="component" value="Unassembled WGS sequence"/>
</dbReference>
<evidence type="ECO:0000313" key="1">
    <source>
        <dbReference type="EMBL" id="TCZ66433.1"/>
    </source>
</evidence>
<accession>A0A4R4DU36</accession>
<keyword evidence="2" id="KW-1185">Reference proteome</keyword>
<dbReference type="RefSeq" id="WP_131853903.1">
    <property type="nucleotide sequence ID" value="NZ_SKFH01000043.1"/>
</dbReference>
<gene>
    <name evidence="1" type="ORF">E0486_16760</name>
</gene>
<name>A0A4R4DU36_9BACT</name>
<protein>
    <submittedName>
        <fullName evidence="1">Uncharacterized protein</fullName>
    </submittedName>
</protein>